<dbReference type="EMBL" id="QFQS01000001">
    <property type="protein sequence ID" value="PZQ99702.1"/>
    <property type="molecule type" value="Genomic_DNA"/>
</dbReference>
<name>A0A2W5SFU9_CERSP</name>
<gene>
    <name evidence="1" type="ORF">DI533_03335</name>
</gene>
<comment type="caution">
    <text evidence="1">The sequence shown here is derived from an EMBL/GenBank/DDBJ whole genome shotgun (WGS) entry which is preliminary data.</text>
</comment>
<accession>A0A2W5SFU9</accession>
<dbReference type="Proteomes" id="UP000248975">
    <property type="component" value="Unassembled WGS sequence"/>
</dbReference>
<sequence length="68" mass="7147">MTKVPNHELRHDSLELAAMIVPFAGASQSVIPSPRAVPCGNCATCTCGPKFDHFAEAANGKPGVQIRT</sequence>
<dbReference type="AlphaFoldDB" id="A0A2W5SFU9"/>
<evidence type="ECO:0000313" key="1">
    <source>
        <dbReference type="EMBL" id="PZQ99702.1"/>
    </source>
</evidence>
<organism evidence="1 2">
    <name type="scientific">Cereibacter sphaeroides</name>
    <name type="common">Rhodobacter sphaeroides</name>
    <dbReference type="NCBI Taxonomy" id="1063"/>
    <lineage>
        <taxon>Bacteria</taxon>
        <taxon>Pseudomonadati</taxon>
        <taxon>Pseudomonadota</taxon>
        <taxon>Alphaproteobacteria</taxon>
        <taxon>Rhodobacterales</taxon>
        <taxon>Paracoccaceae</taxon>
        <taxon>Cereibacter</taxon>
    </lineage>
</organism>
<evidence type="ECO:0000313" key="2">
    <source>
        <dbReference type="Proteomes" id="UP000248975"/>
    </source>
</evidence>
<reference evidence="1 2" key="1">
    <citation type="submission" date="2017-08" db="EMBL/GenBank/DDBJ databases">
        <title>Infants hospitalized years apart are colonized by the same room-sourced microbial strains.</title>
        <authorList>
            <person name="Brooks B."/>
            <person name="Olm M.R."/>
            <person name="Firek B.A."/>
            <person name="Baker R."/>
            <person name="Thomas B.C."/>
            <person name="Morowitz M.J."/>
            <person name="Banfield J.F."/>
        </authorList>
    </citation>
    <scope>NUCLEOTIDE SEQUENCE [LARGE SCALE GENOMIC DNA]</scope>
    <source>
        <strain evidence="1">S2_003_000_R2_11</strain>
    </source>
</reference>
<protein>
    <submittedName>
        <fullName evidence="1">Uncharacterized protein</fullName>
    </submittedName>
</protein>
<proteinExistence type="predicted"/>